<dbReference type="Proteomes" id="UP001497516">
    <property type="component" value="Chromosome 5"/>
</dbReference>
<evidence type="ECO:0000256" key="1">
    <source>
        <dbReference type="SAM" id="MobiDB-lite"/>
    </source>
</evidence>
<gene>
    <name evidence="2" type="ORF">LTRI10_LOCUS31348</name>
</gene>
<reference evidence="2 3" key="1">
    <citation type="submission" date="2024-04" db="EMBL/GenBank/DDBJ databases">
        <authorList>
            <person name="Fracassetti M."/>
        </authorList>
    </citation>
    <scope>NUCLEOTIDE SEQUENCE [LARGE SCALE GENOMIC DNA]</scope>
</reference>
<dbReference type="EMBL" id="OZ034818">
    <property type="protein sequence ID" value="CAL1390572.1"/>
    <property type="molecule type" value="Genomic_DNA"/>
</dbReference>
<evidence type="ECO:0000313" key="3">
    <source>
        <dbReference type="Proteomes" id="UP001497516"/>
    </source>
</evidence>
<organism evidence="2 3">
    <name type="scientific">Linum trigynum</name>
    <dbReference type="NCBI Taxonomy" id="586398"/>
    <lineage>
        <taxon>Eukaryota</taxon>
        <taxon>Viridiplantae</taxon>
        <taxon>Streptophyta</taxon>
        <taxon>Embryophyta</taxon>
        <taxon>Tracheophyta</taxon>
        <taxon>Spermatophyta</taxon>
        <taxon>Magnoliopsida</taxon>
        <taxon>eudicotyledons</taxon>
        <taxon>Gunneridae</taxon>
        <taxon>Pentapetalae</taxon>
        <taxon>rosids</taxon>
        <taxon>fabids</taxon>
        <taxon>Malpighiales</taxon>
        <taxon>Linaceae</taxon>
        <taxon>Linum</taxon>
    </lineage>
</organism>
<keyword evidence="3" id="KW-1185">Reference proteome</keyword>
<proteinExistence type="predicted"/>
<sequence length="90" mass="9649">MAPGAERIWCGRVDGHRASGRLTPGEDAGRNHLLRGAGDEEQDKGKKPFAAAAIRKPAAESQITNDCARNNGARKRKPLAERSNGDQTIT</sequence>
<feature type="region of interest" description="Disordered" evidence="1">
    <location>
        <begin position="13"/>
        <end position="90"/>
    </location>
</feature>
<evidence type="ECO:0000313" key="2">
    <source>
        <dbReference type="EMBL" id="CAL1390572.1"/>
    </source>
</evidence>
<accession>A0AAV2EY91</accession>
<protein>
    <submittedName>
        <fullName evidence="2">Uncharacterized protein</fullName>
    </submittedName>
</protein>
<name>A0AAV2EY91_9ROSI</name>
<dbReference type="AlphaFoldDB" id="A0AAV2EY91"/>